<dbReference type="Gene3D" id="1.10.260.40">
    <property type="entry name" value="lambda repressor-like DNA-binding domains"/>
    <property type="match status" value="1"/>
</dbReference>
<dbReference type="PANTHER" id="PTHR36924:SF1">
    <property type="entry name" value="ANTITOXIN HIGA-1"/>
    <property type="match status" value="1"/>
</dbReference>
<reference evidence="4" key="1">
    <citation type="journal article" date="2019" name="Int. J. Syst. Evol. Microbiol.">
        <title>The Global Catalogue of Microorganisms (GCM) 10K type strain sequencing project: providing services to taxonomists for standard genome sequencing and annotation.</title>
        <authorList>
            <consortium name="The Broad Institute Genomics Platform"/>
            <consortium name="The Broad Institute Genome Sequencing Center for Infectious Disease"/>
            <person name="Wu L."/>
            <person name="Ma J."/>
        </authorList>
    </citation>
    <scope>NUCLEOTIDE SEQUENCE [LARGE SCALE GENOMIC DNA]</scope>
    <source>
        <strain evidence="4">VKM B-3159</strain>
    </source>
</reference>
<dbReference type="EMBL" id="JAVCAP010000001">
    <property type="protein sequence ID" value="MDP8566279.1"/>
    <property type="molecule type" value="Genomic_DNA"/>
</dbReference>
<evidence type="ECO:0000259" key="2">
    <source>
        <dbReference type="PROSITE" id="PS50943"/>
    </source>
</evidence>
<dbReference type="PANTHER" id="PTHR36924">
    <property type="entry name" value="ANTITOXIN HIGA-1"/>
    <property type="match status" value="1"/>
</dbReference>
<feature type="domain" description="HTH cro/C1-type" evidence="2">
    <location>
        <begin position="20"/>
        <end position="66"/>
    </location>
</feature>
<evidence type="ECO:0000256" key="1">
    <source>
        <dbReference type="ARBA" id="ARBA00023125"/>
    </source>
</evidence>
<dbReference type="InterPro" id="IPR013430">
    <property type="entry name" value="Toxin_antidote_HigA"/>
</dbReference>
<name>A0ABT9JNX7_9PROT</name>
<evidence type="ECO:0000313" key="3">
    <source>
        <dbReference type="EMBL" id="MDP8566279.1"/>
    </source>
</evidence>
<dbReference type="Pfam" id="PF01381">
    <property type="entry name" value="HTH_3"/>
    <property type="match status" value="1"/>
</dbReference>
<organism evidence="3 4">
    <name type="scientific">Methylophilus aquaticus</name>
    <dbReference type="NCBI Taxonomy" id="1971610"/>
    <lineage>
        <taxon>Bacteria</taxon>
        <taxon>Pseudomonadati</taxon>
        <taxon>Pseudomonadota</taxon>
        <taxon>Betaproteobacteria</taxon>
        <taxon>Nitrosomonadales</taxon>
        <taxon>Methylophilaceae</taxon>
        <taxon>Methylophilus</taxon>
    </lineage>
</organism>
<sequence>MEMQQPSHPGEVLKEYLPFNYSVTDAAKHLGITRAALSRILNGKAGISAEMDLRLADALGTSPGFWSCMQVQYDIWQAKQHYKHQISRFLNAA</sequence>
<dbReference type="NCBIfam" id="TIGR02607">
    <property type="entry name" value="antidote_HigA"/>
    <property type="match status" value="1"/>
</dbReference>
<accession>A0ABT9JNX7</accession>
<gene>
    <name evidence="3" type="ORF">Q9291_00325</name>
</gene>
<dbReference type="PROSITE" id="PS50943">
    <property type="entry name" value="HTH_CROC1"/>
    <property type="match status" value="1"/>
</dbReference>
<keyword evidence="1" id="KW-0238">DNA-binding</keyword>
<protein>
    <submittedName>
        <fullName evidence="3">HigA family addiction module antitoxin</fullName>
    </submittedName>
</protein>
<evidence type="ECO:0000313" key="4">
    <source>
        <dbReference type="Proteomes" id="UP001225906"/>
    </source>
</evidence>
<dbReference type="SMART" id="SM00530">
    <property type="entry name" value="HTH_XRE"/>
    <property type="match status" value="1"/>
</dbReference>
<dbReference type="Proteomes" id="UP001225906">
    <property type="component" value="Unassembled WGS sequence"/>
</dbReference>
<dbReference type="RefSeq" id="WP_306387979.1">
    <property type="nucleotide sequence ID" value="NZ_JAVCAP010000001.1"/>
</dbReference>
<dbReference type="InterPro" id="IPR010982">
    <property type="entry name" value="Lambda_DNA-bd_dom_sf"/>
</dbReference>
<proteinExistence type="predicted"/>
<dbReference type="InterPro" id="IPR001387">
    <property type="entry name" value="Cro/C1-type_HTH"/>
</dbReference>
<dbReference type="CDD" id="cd00093">
    <property type="entry name" value="HTH_XRE"/>
    <property type="match status" value="1"/>
</dbReference>
<comment type="caution">
    <text evidence="3">The sequence shown here is derived from an EMBL/GenBank/DDBJ whole genome shotgun (WGS) entry which is preliminary data.</text>
</comment>
<keyword evidence="4" id="KW-1185">Reference proteome</keyword>
<dbReference type="SUPFAM" id="SSF47413">
    <property type="entry name" value="lambda repressor-like DNA-binding domains"/>
    <property type="match status" value="1"/>
</dbReference>